<dbReference type="SUPFAM" id="SSF82866">
    <property type="entry name" value="Multidrug efflux transporter AcrB transmembrane domain"/>
    <property type="match status" value="1"/>
</dbReference>
<proteinExistence type="inferred from homology"/>
<feature type="transmembrane region" description="Helical" evidence="9">
    <location>
        <begin position="17"/>
        <end position="37"/>
    </location>
</feature>
<dbReference type="PRINTS" id="PR01755">
    <property type="entry name" value="SECFTRNLCASE"/>
</dbReference>
<evidence type="ECO:0000313" key="11">
    <source>
        <dbReference type="EMBL" id="SUO98443.1"/>
    </source>
</evidence>
<dbReference type="NCBIfam" id="TIGR00966">
    <property type="entry name" value="transloc_SecF"/>
    <property type="match status" value="1"/>
</dbReference>
<dbReference type="GO" id="GO:0015450">
    <property type="term" value="F:protein-transporting ATPase activity"/>
    <property type="evidence" value="ECO:0007669"/>
    <property type="project" value="InterPro"/>
</dbReference>
<dbReference type="GO" id="GO:0005886">
    <property type="term" value="C:plasma membrane"/>
    <property type="evidence" value="ECO:0007669"/>
    <property type="project" value="UniProtKB-SubCell"/>
</dbReference>
<evidence type="ECO:0000256" key="4">
    <source>
        <dbReference type="ARBA" id="ARBA00022692"/>
    </source>
</evidence>
<dbReference type="GO" id="GO:0006605">
    <property type="term" value="P:protein targeting"/>
    <property type="evidence" value="ECO:0007669"/>
    <property type="project" value="UniProtKB-UniRule"/>
</dbReference>
<dbReference type="PANTHER" id="PTHR30081:SF8">
    <property type="entry name" value="PROTEIN TRANSLOCASE SUBUNIT SECF"/>
    <property type="match status" value="1"/>
</dbReference>
<sequence>MRFTFPKLPFMRYSRHGLLFSLVLSILSIVLITFRGFNFGLEFTGGATLELQFAQAVNIAEVREEIAGIHDKANVIQYGSAHDVQISFGEVQEKSTDAMMAEMFGTLKSKYPEVKLIGQAKVGGQYREELIEKGITALLLSCIGMIVYLSMRFEWKFAIGAVAAQMHDVLVVAALFSLMQWTFDLNVLAALLAVLGYSVNDTVVLYDRIRENLKKLPAQTPEEVIDISIQQTMMRTFVTSLTTMLSVFALLFLGGETLFGFAAAMIVGIVFGTYSSIFVATAIVKTMQLKHEDLLPKARRQIDDLP</sequence>
<evidence type="ECO:0000259" key="10">
    <source>
        <dbReference type="Pfam" id="PF02355"/>
    </source>
</evidence>
<dbReference type="InterPro" id="IPR022813">
    <property type="entry name" value="SecD/SecF_arch_bac"/>
</dbReference>
<evidence type="ECO:0000256" key="6">
    <source>
        <dbReference type="ARBA" id="ARBA00022989"/>
    </source>
</evidence>
<dbReference type="Gene3D" id="1.20.1640.10">
    <property type="entry name" value="Multidrug efflux transporter AcrB transmembrane domain"/>
    <property type="match status" value="1"/>
</dbReference>
<dbReference type="EMBL" id="UHIA01000004">
    <property type="protein sequence ID" value="SUO98443.1"/>
    <property type="molecule type" value="Genomic_DNA"/>
</dbReference>
<organism evidence="11 12">
    <name type="scientific">Suttonella indologenes</name>
    <dbReference type="NCBI Taxonomy" id="13276"/>
    <lineage>
        <taxon>Bacteria</taxon>
        <taxon>Pseudomonadati</taxon>
        <taxon>Pseudomonadota</taxon>
        <taxon>Gammaproteobacteria</taxon>
        <taxon>Cardiobacteriales</taxon>
        <taxon>Cardiobacteriaceae</taxon>
        <taxon>Suttonella</taxon>
    </lineage>
</organism>
<dbReference type="GO" id="GO:0043952">
    <property type="term" value="P:protein transport by the Sec complex"/>
    <property type="evidence" value="ECO:0007669"/>
    <property type="project" value="UniProtKB-UniRule"/>
</dbReference>
<feature type="transmembrane region" description="Helical" evidence="9">
    <location>
        <begin position="185"/>
        <end position="206"/>
    </location>
</feature>
<accession>A0A380N2V0</accession>
<comment type="subunit">
    <text evidence="9">Forms a complex with SecD. Part of the essential Sec protein translocation apparatus which comprises SecA, SecYEG and auxiliary proteins SecDF-YajC and YidC.</text>
</comment>
<dbReference type="OrthoDB" id="9774769at2"/>
<evidence type="ECO:0000256" key="5">
    <source>
        <dbReference type="ARBA" id="ARBA00022927"/>
    </source>
</evidence>
<dbReference type="Pfam" id="PF07549">
    <property type="entry name" value="Sec_GG"/>
    <property type="match status" value="1"/>
</dbReference>
<evidence type="ECO:0000256" key="9">
    <source>
        <dbReference type="HAMAP-Rule" id="MF_01464"/>
    </source>
</evidence>
<evidence type="ECO:0000313" key="12">
    <source>
        <dbReference type="Proteomes" id="UP000254575"/>
    </source>
</evidence>
<feature type="transmembrane region" description="Helical" evidence="9">
    <location>
        <begin position="158"/>
        <end position="179"/>
    </location>
</feature>
<dbReference type="GO" id="GO:0065002">
    <property type="term" value="P:intracellular protein transmembrane transport"/>
    <property type="evidence" value="ECO:0007669"/>
    <property type="project" value="UniProtKB-UniRule"/>
</dbReference>
<keyword evidence="8 9" id="KW-0472">Membrane</keyword>
<dbReference type="Proteomes" id="UP000254575">
    <property type="component" value="Unassembled WGS sequence"/>
</dbReference>
<feature type="transmembrane region" description="Helical" evidence="9">
    <location>
        <begin position="237"/>
        <end position="255"/>
    </location>
</feature>
<name>A0A380N2V0_9GAMM</name>
<evidence type="ECO:0000256" key="8">
    <source>
        <dbReference type="ARBA" id="ARBA00023136"/>
    </source>
</evidence>
<dbReference type="AlphaFoldDB" id="A0A380N2V0"/>
<keyword evidence="4 9" id="KW-0812">Transmembrane</keyword>
<evidence type="ECO:0000256" key="2">
    <source>
        <dbReference type="ARBA" id="ARBA00022448"/>
    </source>
</evidence>
<keyword evidence="5 9" id="KW-0653">Protein transport</keyword>
<evidence type="ECO:0000256" key="3">
    <source>
        <dbReference type="ARBA" id="ARBA00022475"/>
    </source>
</evidence>
<keyword evidence="7 9" id="KW-0811">Translocation</keyword>
<dbReference type="InterPro" id="IPR005665">
    <property type="entry name" value="SecF_bac"/>
</dbReference>
<dbReference type="InterPro" id="IPR022645">
    <property type="entry name" value="SecD/SecF_bac"/>
</dbReference>
<feature type="transmembrane region" description="Helical" evidence="9">
    <location>
        <begin position="261"/>
        <end position="284"/>
    </location>
</feature>
<dbReference type="InterPro" id="IPR048634">
    <property type="entry name" value="SecD_SecF_C"/>
</dbReference>
<comment type="similarity">
    <text evidence="9">Belongs to the SecD/SecF family. SecF subfamily.</text>
</comment>
<reference evidence="11 12" key="1">
    <citation type="submission" date="2018-06" db="EMBL/GenBank/DDBJ databases">
        <authorList>
            <consortium name="Pathogen Informatics"/>
            <person name="Doyle S."/>
        </authorList>
    </citation>
    <scope>NUCLEOTIDE SEQUENCE [LARGE SCALE GENOMIC DNA]</scope>
    <source>
        <strain evidence="11 12">NCTC10717</strain>
    </source>
</reference>
<evidence type="ECO:0000256" key="7">
    <source>
        <dbReference type="ARBA" id="ARBA00023010"/>
    </source>
</evidence>
<protein>
    <recommendedName>
        <fullName evidence="9">Protein-export membrane protein SecF</fullName>
    </recommendedName>
</protein>
<dbReference type="HAMAP" id="MF_01464_B">
    <property type="entry name" value="SecF_B"/>
    <property type="match status" value="1"/>
</dbReference>
<dbReference type="NCBIfam" id="TIGR00916">
    <property type="entry name" value="2A0604s01"/>
    <property type="match status" value="1"/>
</dbReference>
<dbReference type="InterPro" id="IPR022646">
    <property type="entry name" value="SecD/SecF_CS"/>
</dbReference>
<gene>
    <name evidence="9 11" type="primary">secF</name>
    <name evidence="11" type="ORF">NCTC10717_02195</name>
</gene>
<comment type="function">
    <text evidence="9">Part of the Sec protein translocase complex. Interacts with the SecYEG preprotein conducting channel. SecDF uses the proton motive force (PMF) to complete protein translocation after the ATP-dependent function of SecA.</text>
</comment>
<evidence type="ECO:0000256" key="1">
    <source>
        <dbReference type="ARBA" id="ARBA00004651"/>
    </source>
</evidence>
<keyword evidence="6 9" id="KW-1133">Transmembrane helix</keyword>
<feature type="transmembrane region" description="Helical" evidence="9">
    <location>
        <begin position="134"/>
        <end position="151"/>
    </location>
</feature>
<keyword evidence="2 9" id="KW-0813">Transport</keyword>
<dbReference type="Pfam" id="PF02355">
    <property type="entry name" value="SecD_SecF_C"/>
    <property type="match status" value="1"/>
</dbReference>
<comment type="subcellular location">
    <subcellularLocation>
        <location evidence="1 9">Cell membrane</location>
        <topology evidence="1 9">Multi-pass membrane protein</topology>
    </subcellularLocation>
</comment>
<keyword evidence="12" id="KW-1185">Reference proteome</keyword>
<dbReference type="PANTHER" id="PTHR30081">
    <property type="entry name" value="PROTEIN-EXPORT MEMBRANE PROTEIN SEC"/>
    <property type="match status" value="1"/>
</dbReference>
<keyword evidence="3 9" id="KW-1003">Cell membrane</keyword>
<dbReference type="InterPro" id="IPR055344">
    <property type="entry name" value="SecD_SecF_C_bact"/>
</dbReference>
<feature type="domain" description="Protein export membrane protein SecD/SecF C-terminal" evidence="10">
    <location>
        <begin position="107"/>
        <end position="288"/>
    </location>
</feature>